<feature type="region of interest" description="Disordered" evidence="2">
    <location>
        <begin position="295"/>
        <end position="327"/>
    </location>
</feature>
<organism evidence="3 4">
    <name type="scientific">Stylonychia lemnae</name>
    <name type="common">Ciliate</name>
    <dbReference type="NCBI Taxonomy" id="5949"/>
    <lineage>
        <taxon>Eukaryota</taxon>
        <taxon>Sar</taxon>
        <taxon>Alveolata</taxon>
        <taxon>Ciliophora</taxon>
        <taxon>Intramacronucleata</taxon>
        <taxon>Spirotrichea</taxon>
        <taxon>Stichotrichia</taxon>
        <taxon>Sporadotrichida</taxon>
        <taxon>Oxytrichidae</taxon>
        <taxon>Stylonychinae</taxon>
        <taxon>Stylonychia</taxon>
    </lineage>
</organism>
<evidence type="ECO:0000256" key="2">
    <source>
        <dbReference type="SAM" id="MobiDB-lite"/>
    </source>
</evidence>
<feature type="compositionally biased region" description="Polar residues" evidence="2">
    <location>
        <begin position="491"/>
        <end position="505"/>
    </location>
</feature>
<feature type="compositionally biased region" description="Acidic residues" evidence="2">
    <location>
        <begin position="564"/>
        <end position="573"/>
    </location>
</feature>
<feature type="compositionally biased region" description="Polar residues" evidence="2">
    <location>
        <begin position="7"/>
        <end position="16"/>
    </location>
</feature>
<dbReference type="EMBL" id="CCKQ01014169">
    <property type="protein sequence ID" value="CDW85919.1"/>
    <property type="molecule type" value="Genomic_DNA"/>
</dbReference>
<name>A0A078AUR4_STYLE</name>
<feature type="compositionally biased region" description="Polar residues" evidence="2">
    <location>
        <begin position="512"/>
        <end position="523"/>
    </location>
</feature>
<keyword evidence="1" id="KW-0175">Coiled coil</keyword>
<feature type="compositionally biased region" description="Basic and acidic residues" evidence="2">
    <location>
        <begin position="574"/>
        <end position="607"/>
    </location>
</feature>
<feature type="region of interest" description="Disordered" evidence="2">
    <location>
        <begin position="983"/>
        <end position="1004"/>
    </location>
</feature>
<feature type="coiled-coil region" evidence="1">
    <location>
        <begin position="844"/>
        <end position="875"/>
    </location>
</feature>
<feature type="coiled-coil region" evidence="1">
    <location>
        <begin position="789"/>
        <end position="819"/>
    </location>
</feature>
<feature type="compositionally biased region" description="Acidic residues" evidence="2">
    <location>
        <begin position="660"/>
        <end position="671"/>
    </location>
</feature>
<feature type="compositionally biased region" description="Acidic residues" evidence="2">
    <location>
        <begin position="88"/>
        <end position="111"/>
    </location>
</feature>
<gene>
    <name evidence="3" type="primary">Contig11062.g11830</name>
    <name evidence="3" type="ORF">STYLEM_15009</name>
</gene>
<feature type="region of interest" description="Disordered" evidence="2">
    <location>
        <begin position="741"/>
        <end position="762"/>
    </location>
</feature>
<feature type="compositionally biased region" description="Basic and acidic residues" evidence="2">
    <location>
        <begin position="139"/>
        <end position="153"/>
    </location>
</feature>
<feature type="compositionally biased region" description="Basic and acidic residues" evidence="2">
    <location>
        <begin position="65"/>
        <end position="87"/>
    </location>
</feature>
<feature type="compositionally biased region" description="Basic and acidic residues" evidence="2">
    <location>
        <begin position="633"/>
        <end position="644"/>
    </location>
</feature>
<accession>A0A078AUR4</accession>
<evidence type="ECO:0000313" key="4">
    <source>
        <dbReference type="Proteomes" id="UP000039865"/>
    </source>
</evidence>
<evidence type="ECO:0000313" key="3">
    <source>
        <dbReference type="EMBL" id="CDW85919.1"/>
    </source>
</evidence>
<proteinExistence type="predicted"/>
<feature type="compositionally biased region" description="Basic residues" evidence="2">
    <location>
        <begin position="116"/>
        <end position="133"/>
    </location>
</feature>
<dbReference type="Proteomes" id="UP000039865">
    <property type="component" value="Unassembled WGS sequence"/>
</dbReference>
<feature type="compositionally biased region" description="Polar residues" evidence="2">
    <location>
        <begin position="918"/>
        <end position="947"/>
    </location>
</feature>
<feature type="compositionally biased region" description="Basic and acidic residues" evidence="2">
    <location>
        <begin position="672"/>
        <end position="683"/>
    </location>
</feature>
<feature type="compositionally biased region" description="Acidic residues" evidence="2">
    <location>
        <begin position="525"/>
        <end position="549"/>
    </location>
</feature>
<feature type="compositionally biased region" description="Polar residues" evidence="2">
    <location>
        <begin position="609"/>
        <end position="618"/>
    </location>
</feature>
<dbReference type="InParanoid" id="A0A078AUR4"/>
<feature type="region of interest" description="Disordered" evidence="2">
    <location>
        <begin position="1"/>
        <end position="162"/>
    </location>
</feature>
<reference evidence="3 4" key="1">
    <citation type="submission" date="2014-06" db="EMBL/GenBank/DDBJ databases">
        <authorList>
            <person name="Swart Estienne"/>
        </authorList>
    </citation>
    <scope>NUCLEOTIDE SEQUENCE [LARGE SCALE GENOMIC DNA]</scope>
    <source>
        <strain evidence="3 4">130c</strain>
    </source>
</reference>
<feature type="compositionally biased region" description="Basic and acidic residues" evidence="2">
    <location>
        <begin position="39"/>
        <end position="49"/>
    </location>
</feature>
<dbReference type="AlphaFoldDB" id="A0A078AUR4"/>
<feature type="region of interest" description="Disordered" evidence="2">
    <location>
        <begin position="488"/>
        <end position="644"/>
    </location>
</feature>
<sequence>MSDMETEQNQNSTNLHESGGKRRRLKRLVSEDQENEGDINNKNESRDGGENTAAYENAANSYKRPLNDRTLNKLKRKDLDEFIGDAKDETEEYVADGVSEEDEYVEEEFNSEDDKKKKKRKPTTGRAGKKSQKPGKWIDALDDKGNDPDQPKPEKKKRVIKPKVVQDPNLIKTQNKLIGSIQNTDLYDSDDDILQQNRTGLYLNGNNDNTEFQNMDLDFGDSMQKKDKKDMSQLFNSMKIKKMQREDPASIAADIGIIKCLSSKISVNELAAKGIKISLRDQLLKKAAEKSREPLITTTVSNNLNNDSKNDNPSIDGELNNQSLPEPQINPIETMFIDQPSIFKQQTLNFNKEPLRKQNSTVSLHSCSNYQQSENKFNQEDDDGGLVFVDPVEEEKARKEREKLLKKKEAPVLKIAGKFTIQGGLHPQNQSGGNQSVNSRAMFLQGLKNQTMQKKSNQLTFEDIKQTFVSTELTENKNEEKKAKLDFLKQKSLQSQGQNKQASDITSEKEANNQNDEQFNQDIDGSGDEYEQDLEEMSEADLEAWDDEENVRIVRKKLKRVDDESMGEEDEDLYQDKTDEIAAQEEKQDEVNELEKQSNQAEGEKLNQKIGSQKTNSVRSRKASELSLPSMMSEKEKKLQRQKLIEAERKKRQLRRFLEEEAELGSDDEEKDDIRKAINRNDDEEHDSDLDDDLDGFVVKGDEQEIDDPDGNVYQRHMELMEQQDKEAYQRTIQAVLFGQNKKRRRDEVEGGMESDEGASRKMRRIEDRMNELNQYNDDMVLDLEGFRQRRMQEQMMQQMKEEEELSEEEIQKQAENNEYYQIKKTLKEKGKDLERFNTLRGKQDREDDRLEEYIEDLNQENKQKKTTANEKDSKKIIKGPSYLVKSTMIDKKNVIIDNFGNKNMDKFQSKNIETDSHITSASSNGKSSKNHNPNPQKTRGSYIPNTSSMMNFMKVNGAASSMIPKKTDKAYMFTKASNPVMQNSEEKNAKSPGFLKKKAKIGV</sequence>
<evidence type="ECO:0000256" key="1">
    <source>
        <dbReference type="SAM" id="Coils"/>
    </source>
</evidence>
<feature type="region of interest" description="Disordered" evidence="2">
    <location>
        <begin position="916"/>
        <end position="947"/>
    </location>
</feature>
<keyword evidence="4" id="KW-1185">Reference proteome</keyword>
<protein>
    <submittedName>
        <fullName evidence="3">Uncharacterized protein</fullName>
    </submittedName>
</protein>
<feature type="compositionally biased region" description="Acidic residues" evidence="2">
    <location>
        <begin position="684"/>
        <end position="695"/>
    </location>
</feature>
<feature type="region of interest" description="Disordered" evidence="2">
    <location>
        <begin position="659"/>
        <end position="695"/>
    </location>
</feature>